<sequence length="250" mass="28546">MTLGEDPGLQLETHLNQIEIYEEAFNKLYQILGVKDVSQIIVKFKANEEEIHRSVEYINANNADRSQLKEEIDDLKNQKLHTLTYRKTNDDKFRQQILELDGEYSYANSEKLALSKSVRSTKRIVKLVLAEIKKLALMVHCIPDAEENMDSSMFFSVDNIMIAIEDRIGYLHNIYKSQKCKLSDKVQSEEAIIKLPDSLSDSAISEDGLTTRSIEDLPSVGETFDCISVTPSNKSQPITDINLRKIMTRN</sequence>
<dbReference type="InterPro" id="IPR049258">
    <property type="entry name" value="ODAD1_CC"/>
</dbReference>
<dbReference type="Proteomes" id="UP000321570">
    <property type="component" value="Unassembled WGS sequence"/>
</dbReference>
<name>A0A564Y1B5_HYMDI</name>
<accession>A0A564Y1B5</accession>
<dbReference type="PANTHER" id="PTHR21694">
    <property type="entry name" value="COILED-COIL DOMAIN-CONTAINING PROTEIN 63"/>
    <property type="match status" value="1"/>
</dbReference>
<dbReference type="InterPro" id="IPR051876">
    <property type="entry name" value="ODA-DC/CCD"/>
</dbReference>
<reference evidence="3 4" key="1">
    <citation type="submission" date="2019-07" db="EMBL/GenBank/DDBJ databases">
        <authorList>
            <person name="Jastrzebski P J."/>
            <person name="Paukszto L."/>
            <person name="Jastrzebski P J."/>
        </authorList>
    </citation>
    <scope>NUCLEOTIDE SEQUENCE [LARGE SCALE GENOMIC DNA]</scope>
    <source>
        <strain evidence="3 4">WMS-il1</strain>
    </source>
</reference>
<protein>
    <recommendedName>
        <fullName evidence="2">ODAD1 central coiled coil region domain-containing protein</fullName>
    </recommendedName>
</protein>
<keyword evidence="1" id="KW-0175">Coiled coil</keyword>
<organism evidence="3 4">
    <name type="scientific">Hymenolepis diminuta</name>
    <name type="common">Rat tapeworm</name>
    <dbReference type="NCBI Taxonomy" id="6216"/>
    <lineage>
        <taxon>Eukaryota</taxon>
        <taxon>Metazoa</taxon>
        <taxon>Spiralia</taxon>
        <taxon>Lophotrochozoa</taxon>
        <taxon>Platyhelminthes</taxon>
        <taxon>Cestoda</taxon>
        <taxon>Eucestoda</taxon>
        <taxon>Cyclophyllidea</taxon>
        <taxon>Hymenolepididae</taxon>
        <taxon>Hymenolepis</taxon>
    </lineage>
</organism>
<dbReference type="Pfam" id="PF21773">
    <property type="entry name" value="ODAD1_CC"/>
    <property type="match status" value="1"/>
</dbReference>
<gene>
    <name evidence="3" type="ORF">WMSIL1_LOCUS1741</name>
</gene>
<proteinExistence type="predicted"/>
<keyword evidence="4" id="KW-1185">Reference proteome</keyword>
<dbReference type="EMBL" id="CABIJS010000044">
    <property type="protein sequence ID" value="VUZ41007.1"/>
    <property type="molecule type" value="Genomic_DNA"/>
</dbReference>
<evidence type="ECO:0000259" key="2">
    <source>
        <dbReference type="Pfam" id="PF21773"/>
    </source>
</evidence>
<evidence type="ECO:0000256" key="1">
    <source>
        <dbReference type="ARBA" id="ARBA00023054"/>
    </source>
</evidence>
<dbReference type="PANTHER" id="PTHR21694:SF18">
    <property type="entry name" value="COILED-COIL DOMAIN-CONTAINING PROTEIN 63"/>
    <property type="match status" value="1"/>
</dbReference>
<evidence type="ECO:0000313" key="3">
    <source>
        <dbReference type="EMBL" id="VUZ41007.1"/>
    </source>
</evidence>
<dbReference type="AlphaFoldDB" id="A0A564Y1B5"/>
<feature type="domain" description="ODAD1 central coiled coil region" evidence="2">
    <location>
        <begin position="14"/>
        <end position="141"/>
    </location>
</feature>
<evidence type="ECO:0000313" key="4">
    <source>
        <dbReference type="Proteomes" id="UP000321570"/>
    </source>
</evidence>